<keyword evidence="2" id="KW-0805">Transcription regulation</keyword>
<evidence type="ECO:0008006" key="6">
    <source>
        <dbReference type="Google" id="ProtNLM"/>
    </source>
</evidence>
<comment type="similarity">
    <text evidence="1">Belongs to the mTERF family.</text>
</comment>
<dbReference type="SMART" id="SM00733">
    <property type="entry name" value="Mterf"/>
    <property type="match status" value="6"/>
</dbReference>
<dbReference type="EMBL" id="PNBA02000014">
    <property type="protein sequence ID" value="KAG6400256.1"/>
    <property type="molecule type" value="Genomic_DNA"/>
</dbReference>
<dbReference type="InterPro" id="IPR038538">
    <property type="entry name" value="MTERF_sf"/>
</dbReference>
<keyword evidence="3" id="KW-0809">Transit peptide</keyword>
<dbReference type="FunFam" id="1.25.70.10:FF:000001">
    <property type="entry name" value="Mitochondrial transcription termination factor-like"/>
    <property type="match status" value="1"/>
</dbReference>
<gene>
    <name evidence="4" type="ORF">SASPL_137081</name>
</gene>
<dbReference type="Gene3D" id="1.25.70.10">
    <property type="entry name" value="Transcription termination factor 3, mitochondrial"/>
    <property type="match status" value="1"/>
</dbReference>
<proteinExistence type="inferred from homology"/>
<keyword evidence="2" id="KW-0806">Transcription termination</keyword>
<evidence type="ECO:0000313" key="5">
    <source>
        <dbReference type="Proteomes" id="UP000298416"/>
    </source>
</evidence>
<accession>A0A8X8ZCV7</accession>
<evidence type="ECO:0000256" key="1">
    <source>
        <dbReference type="ARBA" id="ARBA00007692"/>
    </source>
</evidence>
<evidence type="ECO:0000313" key="4">
    <source>
        <dbReference type="EMBL" id="KAG6400256.1"/>
    </source>
</evidence>
<sequence length="377" mass="43172">MIAIARKNLSYLFINPNSFFCNSNVLWFSTRSVKTLIPSRKICDLLINKHQFSPELASLASSRLPKYRDPQRADLVLSFLKENSFTINQLQKLVIHNPRVLGFTIEGIKSRLKVFHELGLSSEEIAKMISSYKAILYSSMANKIIPNLSTLKGLLGSNDGVARLLKRCSWVLLADLEKTLMPNVEILKRCSVPMERILHFLYILPRIFLVKSDTMMKSVEKAIEIGIPHTTLAFIQAVGIFNHTSERMWEVKLQILRDLGFSDEGIVTMFRKQPQVFTASGHKLKNKIEFLLATGKFSASSIVACPVALGYNIEKRLEPRIQILRLLESKNLIEKWPSLSGISSFTDYMFFDKFIRPYYDEIGEERIIMKFVKGKKE</sequence>
<keyword evidence="5" id="KW-1185">Reference proteome</keyword>
<reference evidence="4" key="1">
    <citation type="submission" date="2018-01" db="EMBL/GenBank/DDBJ databases">
        <authorList>
            <person name="Mao J.F."/>
        </authorList>
    </citation>
    <scope>NUCLEOTIDE SEQUENCE</scope>
    <source>
        <strain evidence="4">Huo1</strain>
        <tissue evidence="4">Leaf</tissue>
    </source>
</reference>
<name>A0A8X8ZCV7_SALSN</name>
<dbReference type="PANTHER" id="PTHR13068">
    <property type="entry name" value="CGI-12 PROTEIN-RELATED"/>
    <property type="match status" value="1"/>
</dbReference>
<dbReference type="GO" id="GO:0006353">
    <property type="term" value="P:DNA-templated transcription termination"/>
    <property type="evidence" value="ECO:0007669"/>
    <property type="project" value="UniProtKB-KW"/>
</dbReference>
<evidence type="ECO:0000256" key="2">
    <source>
        <dbReference type="ARBA" id="ARBA00022472"/>
    </source>
</evidence>
<dbReference type="OrthoDB" id="637682at2759"/>
<reference evidence="4" key="2">
    <citation type="submission" date="2020-08" db="EMBL/GenBank/DDBJ databases">
        <title>Plant Genome Project.</title>
        <authorList>
            <person name="Zhang R.-G."/>
        </authorList>
    </citation>
    <scope>NUCLEOTIDE SEQUENCE</scope>
    <source>
        <strain evidence="4">Huo1</strain>
        <tissue evidence="4">Leaf</tissue>
    </source>
</reference>
<protein>
    <recommendedName>
        <fullName evidence="6">mTERF domain-containing protein, mitochondrial</fullName>
    </recommendedName>
</protein>
<dbReference type="PANTHER" id="PTHR13068:SF130">
    <property type="entry name" value="TRANSCRIPTION TERMINATION FACTOR MTERF6, CHLOROPLASTIC_MITOCHONDRIAL-LIKE"/>
    <property type="match status" value="1"/>
</dbReference>
<keyword evidence="2" id="KW-0804">Transcription</keyword>
<dbReference type="Proteomes" id="UP000298416">
    <property type="component" value="Unassembled WGS sequence"/>
</dbReference>
<evidence type="ECO:0000256" key="3">
    <source>
        <dbReference type="ARBA" id="ARBA00022946"/>
    </source>
</evidence>
<dbReference type="AlphaFoldDB" id="A0A8X8ZCV7"/>
<dbReference type="InterPro" id="IPR003690">
    <property type="entry name" value="MTERF"/>
</dbReference>
<dbReference type="GO" id="GO:0003676">
    <property type="term" value="F:nucleic acid binding"/>
    <property type="evidence" value="ECO:0007669"/>
    <property type="project" value="InterPro"/>
</dbReference>
<dbReference type="Pfam" id="PF02536">
    <property type="entry name" value="mTERF"/>
    <property type="match status" value="1"/>
</dbReference>
<comment type="caution">
    <text evidence="4">The sequence shown here is derived from an EMBL/GenBank/DDBJ whole genome shotgun (WGS) entry which is preliminary data.</text>
</comment>
<organism evidence="4">
    <name type="scientific">Salvia splendens</name>
    <name type="common">Scarlet sage</name>
    <dbReference type="NCBI Taxonomy" id="180675"/>
    <lineage>
        <taxon>Eukaryota</taxon>
        <taxon>Viridiplantae</taxon>
        <taxon>Streptophyta</taxon>
        <taxon>Embryophyta</taxon>
        <taxon>Tracheophyta</taxon>
        <taxon>Spermatophyta</taxon>
        <taxon>Magnoliopsida</taxon>
        <taxon>eudicotyledons</taxon>
        <taxon>Gunneridae</taxon>
        <taxon>Pentapetalae</taxon>
        <taxon>asterids</taxon>
        <taxon>lamiids</taxon>
        <taxon>Lamiales</taxon>
        <taxon>Lamiaceae</taxon>
        <taxon>Nepetoideae</taxon>
        <taxon>Mentheae</taxon>
        <taxon>Salviinae</taxon>
        <taxon>Salvia</taxon>
        <taxon>Salvia subgen. Calosphace</taxon>
        <taxon>core Calosphace</taxon>
    </lineage>
</organism>